<dbReference type="Gene3D" id="3.20.20.450">
    <property type="entry name" value="EAL domain"/>
    <property type="match status" value="2"/>
</dbReference>
<dbReference type="AlphaFoldDB" id="A0A7R9AK23"/>
<dbReference type="SUPFAM" id="SSF141868">
    <property type="entry name" value="EAL domain-like"/>
    <property type="match status" value="1"/>
</dbReference>
<dbReference type="EMBL" id="LR925407">
    <property type="protein sequence ID" value="CAD7255410.1"/>
    <property type="molecule type" value="Genomic_DNA"/>
</dbReference>
<proteinExistence type="predicted"/>
<gene>
    <name evidence="2" type="ORF">DSTB1V02_LOCUS15155</name>
</gene>
<accession>A0A7R9AK23</accession>
<dbReference type="InterPro" id="IPR050706">
    <property type="entry name" value="Cyclic-di-GMP_PDE-like"/>
</dbReference>
<dbReference type="OrthoDB" id="19824at2759"/>
<evidence type="ECO:0000313" key="2">
    <source>
        <dbReference type="EMBL" id="CAD7255410.1"/>
    </source>
</evidence>
<dbReference type="SMART" id="SM00052">
    <property type="entry name" value="EAL"/>
    <property type="match status" value="1"/>
</dbReference>
<name>A0A7R9AK23_9CRUS</name>
<dbReference type="EMBL" id="CAJPEV010025889">
    <property type="protein sequence ID" value="CAG0908664.1"/>
    <property type="molecule type" value="Genomic_DNA"/>
</dbReference>
<dbReference type="PANTHER" id="PTHR33121">
    <property type="entry name" value="CYCLIC DI-GMP PHOSPHODIESTERASE PDEF"/>
    <property type="match status" value="1"/>
</dbReference>
<dbReference type="Pfam" id="PF00563">
    <property type="entry name" value="EAL"/>
    <property type="match status" value="2"/>
</dbReference>
<dbReference type="InterPro" id="IPR035919">
    <property type="entry name" value="EAL_sf"/>
</dbReference>
<dbReference type="InterPro" id="IPR001633">
    <property type="entry name" value="EAL_dom"/>
</dbReference>
<dbReference type="PANTHER" id="PTHR33121:SF79">
    <property type="entry name" value="CYCLIC DI-GMP PHOSPHODIESTERASE PDED-RELATED"/>
    <property type="match status" value="1"/>
</dbReference>
<evidence type="ECO:0000313" key="3">
    <source>
        <dbReference type="Proteomes" id="UP000677054"/>
    </source>
</evidence>
<dbReference type="Proteomes" id="UP000677054">
    <property type="component" value="Unassembled WGS sequence"/>
</dbReference>
<organism evidence="2">
    <name type="scientific">Darwinula stevensoni</name>
    <dbReference type="NCBI Taxonomy" id="69355"/>
    <lineage>
        <taxon>Eukaryota</taxon>
        <taxon>Metazoa</taxon>
        <taxon>Ecdysozoa</taxon>
        <taxon>Arthropoda</taxon>
        <taxon>Crustacea</taxon>
        <taxon>Oligostraca</taxon>
        <taxon>Ostracoda</taxon>
        <taxon>Podocopa</taxon>
        <taxon>Podocopida</taxon>
        <taxon>Darwinulocopina</taxon>
        <taxon>Darwinuloidea</taxon>
        <taxon>Darwinulidae</taxon>
        <taxon>Darwinula</taxon>
    </lineage>
</organism>
<protein>
    <recommendedName>
        <fullName evidence="1">EAL domain-containing protein</fullName>
    </recommendedName>
</protein>
<feature type="domain" description="EAL" evidence="1">
    <location>
        <begin position="1"/>
        <end position="190"/>
    </location>
</feature>
<reference evidence="2" key="1">
    <citation type="submission" date="2020-11" db="EMBL/GenBank/DDBJ databases">
        <authorList>
            <person name="Tran Van P."/>
        </authorList>
    </citation>
    <scope>NUCLEOTIDE SEQUENCE</scope>
</reference>
<dbReference type="CDD" id="cd01948">
    <property type="entry name" value="EAL"/>
    <property type="match status" value="1"/>
</dbReference>
<keyword evidence="3" id="KW-1185">Reference proteome</keyword>
<dbReference type="PROSITE" id="PS50883">
    <property type="entry name" value="EAL"/>
    <property type="match status" value="1"/>
</dbReference>
<dbReference type="GO" id="GO:0071111">
    <property type="term" value="F:cyclic-guanylate-specific phosphodiesterase activity"/>
    <property type="evidence" value="ECO:0007669"/>
    <property type="project" value="InterPro"/>
</dbReference>
<evidence type="ECO:0000259" key="1">
    <source>
        <dbReference type="PROSITE" id="PS50883"/>
    </source>
</evidence>
<sequence>MDSVARERRALEFDLRSALEGEELELFYQPLMSSSDSAPVGFEALLRWNHPIRGRPNRLELEITESLLIDRPDEVLATLQRLKDLGVSIAMDDFGTGYSSLSYLLKFPFDKIKIDKSFISAIDTDKAACDVLRTIGSLGKSLNIRITAEGVETEEQADFLRAIACDQLQGYFFAKPLQVSGIPAFLAKQTARKMRASEILDDQKMAAA</sequence>